<keyword evidence="2" id="KW-0732">Signal</keyword>
<evidence type="ECO:0000256" key="1">
    <source>
        <dbReference type="SAM" id="MobiDB-lite"/>
    </source>
</evidence>
<dbReference type="AlphaFoldDB" id="A0A9P1DLT6"/>
<evidence type="ECO:0000313" key="6">
    <source>
        <dbReference type="Proteomes" id="UP001152797"/>
    </source>
</evidence>
<dbReference type="EMBL" id="CAMXCT020004993">
    <property type="protein sequence ID" value="CAL1164373.1"/>
    <property type="molecule type" value="Genomic_DNA"/>
</dbReference>
<sequence>MRSSILVLLISAASVFAAPRLDDDTTCLLDESEWYAPEKHVVELQKFLDVASRAPKTLHVLDVFGVSCRMQSAFEEKGFVGFSYDIKLSKTHDITSESGFKVLLEKAARLHPEGLIAGAPPCSLFTAASSSVHKRTKLHPCGNLANYKVRLAQRIWGSFVMFLMLVLQNTPTLRLMVEQPCSSWGFKQLFFVSLIGIFKLYIVKTHMGFFNHDLCKCSHLLTNMRSLSSLTRTMTKKDRKMIQDRFDRRQRRRSKPRVYHVKVHRPDGSIGWQGGPDLPLTATFTRTFCRAVRGCWENRNLDEAVPKAPHSKPGGRKPPHSKSAGRNQQRQLRPKKVHRGHKLCVAVRRSARLAAKAAEGA</sequence>
<dbReference type="OrthoDB" id="449631at2759"/>
<reference evidence="4" key="1">
    <citation type="submission" date="2022-10" db="EMBL/GenBank/DDBJ databases">
        <authorList>
            <person name="Chen Y."/>
            <person name="Dougan E. K."/>
            <person name="Chan C."/>
            <person name="Rhodes N."/>
            <person name="Thang M."/>
        </authorList>
    </citation>
    <scope>NUCLEOTIDE SEQUENCE</scope>
</reference>
<name>A0A9P1DLT6_9DINO</name>
<feature type="region of interest" description="Disordered" evidence="1">
    <location>
        <begin position="238"/>
        <end position="260"/>
    </location>
</feature>
<proteinExistence type="predicted"/>
<dbReference type="Proteomes" id="UP001152797">
    <property type="component" value="Unassembled WGS sequence"/>
</dbReference>
<feature type="compositionally biased region" description="Basic residues" evidence="1">
    <location>
        <begin position="332"/>
        <end position="342"/>
    </location>
</feature>
<protein>
    <submittedName>
        <fullName evidence="4">Uncharacterized protein</fullName>
    </submittedName>
</protein>
<reference evidence="5 6" key="2">
    <citation type="submission" date="2024-05" db="EMBL/GenBank/DDBJ databases">
        <authorList>
            <person name="Chen Y."/>
            <person name="Shah S."/>
            <person name="Dougan E. K."/>
            <person name="Thang M."/>
            <person name="Chan C."/>
        </authorList>
    </citation>
    <scope>NUCLEOTIDE SEQUENCE [LARGE SCALE GENOMIC DNA]</scope>
</reference>
<dbReference type="EMBL" id="CAMXCT030004993">
    <property type="protein sequence ID" value="CAL4798310.1"/>
    <property type="molecule type" value="Genomic_DNA"/>
</dbReference>
<evidence type="ECO:0000313" key="4">
    <source>
        <dbReference type="EMBL" id="CAI4010998.1"/>
    </source>
</evidence>
<feature type="compositionally biased region" description="Basic residues" evidence="1">
    <location>
        <begin position="248"/>
        <end position="260"/>
    </location>
</feature>
<evidence type="ECO:0000313" key="3">
    <source>
        <dbReference type="EMBL" id="CAI3989277.1"/>
    </source>
</evidence>
<feature type="compositionally biased region" description="Basic residues" evidence="1">
    <location>
        <begin position="309"/>
        <end position="320"/>
    </location>
</feature>
<comment type="caution">
    <text evidence="4">The sequence shown here is derived from an EMBL/GenBank/DDBJ whole genome shotgun (WGS) entry which is preliminary data.</text>
</comment>
<organism evidence="4">
    <name type="scientific">Cladocopium goreaui</name>
    <dbReference type="NCBI Taxonomy" id="2562237"/>
    <lineage>
        <taxon>Eukaryota</taxon>
        <taxon>Sar</taxon>
        <taxon>Alveolata</taxon>
        <taxon>Dinophyceae</taxon>
        <taxon>Suessiales</taxon>
        <taxon>Symbiodiniaceae</taxon>
        <taxon>Cladocopium</taxon>
    </lineage>
</organism>
<evidence type="ECO:0000256" key="2">
    <source>
        <dbReference type="SAM" id="SignalP"/>
    </source>
</evidence>
<keyword evidence="6" id="KW-1185">Reference proteome</keyword>
<gene>
    <name evidence="3" type="ORF">C1SCF055_LOCUS16363</name>
    <name evidence="4" type="ORF">C1SCF055_LOCUS36211</name>
</gene>
<dbReference type="EMBL" id="CAMXCT030001351">
    <property type="protein sequence ID" value="CAL4776589.1"/>
    <property type="molecule type" value="Genomic_DNA"/>
</dbReference>
<accession>A0A9P1DLT6</accession>
<evidence type="ECO:0000313" key="5">
    <source>
        <dbReference type="EMBL" id="CAL4776589.1"/>
    </source>
</evidence>
<dbReference type="EMBL" id="CAMXCT010001351">
    <property type="protein sequence ID" value="CAI3989277.1"/>
    <property type="molecule type" value="Genomic_DNA"/>
</dbReference>
<feature type="region of interest" description="Disordered" evidence="1">
    <location>
        <begin position="303"/>
        <end position="343"/>
    </location>
</feature>
<feature type="chain" id="PRO_5043271526" evidence="2">
    <location>
        <begin position="18"/>
        <end position="361"/>
    </location>
</feature>
<feature type="signal peptide" evidence="2">
    <location>
        <begin position="1"/>
        <end position="17"/>
    </location>
</feature>
<dbReference type="EMBL" id="CAMXCT010004993">
    <property type="protein sequence ID" value="CAI4010998.1"/>
    <property type="molecule type" value="Genomic_DNA"/>
</dbReference>
<dbReference type="EMBL" id="CAMXCT020001351">
    <property type="protein sequence ID" value="CAL1142652.1"/>
    <property type="molecule type" value="Genomic_DNA"/>
</dbReference>